<feature type="domain" description="AB hydrolase-1" evidence="1">
    <location>
        <begin position="27"/>
        <end position="244"/>
    </location>
</feature>
<dbReference type="RefSeq" id="WP_061929019.1">
    <property type="nucleotide sequence ID" value="NZ_JBEYBH010000024.1"/>
</dbReference>
<comment type="caution">
    <text evidence="2">The sequence shown here is derived from an EMBL/GenBank/DDBJ whole genome shotgun (WGS) entry which is preliminary data.</text>
</comment>
<evidence type="ECO:0000259" key="1">
    <source>
        <dbReference type="Pfam" id="PF12697"/>
    </source>
</evidence>
<dbReference type="InterPro" id="IPR029058">
    <property type="entry name" value="AB_hydrolase_fold"/>
</dbReference>
<keyword evidence="2" id="KW-0378">Hydrolase</keyword>
<dbReference type="AlphaFoldDB" id="A0A101SPR5"/>
<gene>
    <name evidence="2" type="ORF">AQJ66_32215</name>
</gene>
<accession>A0A101SPR5</accession>
<sequence>MNTVQSADGTTIAYDRSGEGEPLILIGGSFSERAHPTMTQLAEELAPHFTVFNYDRRGRGDSGDAAEYAVEREIEDLAALIAEAGGSARVFGLSAGGALAFKAAAAGLPITQIAVYDPPYVVDETGPRPPAGFTAKLTELSASGQRAEAVEFFMTEGMGAPAEAVAGMKFAPFWAGLEALAHTLPYDTTIVGDDFALPTEDLASVAVPVFVVHGGEADAWLQASAKAVTAALPDARLHALPGQGIAVEPAVLAPELKNFFTN</sequence>
<reference evidence="2 3" key="1">
    <citation type="submission" date="2015-10" db="EMBL/GenBank/DDBJ databases">
        <title>Draft genome sequence of Streptomyces bungoensis DSM 41781, type strain for the species Streptomyces bungoensis.</title>
        <authorList>
            <person name="Ruckert C."/>
            <person name="Winkler A."/>
            <person name="Kalinowski J."/>
            <person name="Kampfer P."/>
            <person name="Glaeser S."/>
        </authorList>
    </citation>
    <scope>NUCLEOTIDE SEQUENCE [LARGE SCALE GENOMIC DNA]</scope>
    <source>
        <strain evidence="2 3">DSM 41781</strain>
    </source>
</reference>
<dbReference type="OrthoDB" id="63519at2"/>
<dbReference type="GO" id="GO:0046503">
    <property type="term" value="P:glycerolipid catabolic process"/>
    <property type="evidence" value="ECO:0007669"/>
    <property type="project" value="TreeGrafter"/>
</dbReference>
<name>A0A101SPR5_9ACTN</name>
<dbReference type="GO" id="GO:0004806">
    <property type="term" value="F:triacylglycerol lipase activity"/>
    <property type="evidence" value="ECO:0007669"/>
    <property type="project" value="TreeGrafter"/>
</dbReference>
<dbReference type="Pfam" id="PF12697">
    <property type="entry name" value="Abhydrolase_6"/>
    <property type="match status" value="1"/>
</dbReference>
<evidence type="ECO:0000313" key="2">
    <source>
        <dbReference type="EMBL" id="KUN77887.1"/>
    </source>
</evidence>
<dbReference type="PANTHER" id="PTHR43433:SF5">
    <property type="entry name" value="AB HYDROLASE-1 DOMAIN-CONTAINING PROTEIN"/>
    <property type="match status" value="1"/>
</dbReference>
<proteinExistence type="predicted"/>
<keyword evidence="3" id="KW-1185">Reference proteome</keyword>
<dbReference type="InterPro" id="IPR050471">
    <property type="entry name" value="AB_hydrolase"/>
</dbReference>
<dbReference type="Gene3D" id="3.40.50.1820">
    <property type="entry name" value="alpha/beta hydrolase"/>
    <property type="match status" value="1"/>
</dbReference>
<organism evidence="2 3">
    <name type="scientific">Streptomyces bungoensis</name>
    <dbReference type="NCBI Taxonomy" id="285568"/>
    <lineage>
        <taxon>Bacteria</taxon>
        <taxon>Bacillati</taxon>
        <taxon>Actinomycetota</taxon>
        <taxon>Actinomycetes</taxon>
        <taxon>Kitasatosporales</taxon>
        <taxon>Streptomycetaceae</taxon>
        <taxon>Streptomyces</taxon>
    </lineage>
</organism>
<dbReference type="PANTHER" id="PTHR43433">
    <property type="entry name" value="HYDROLASE, ALPHA/BETA FOLD FAMILY PROTEIN"/>
    <property type="match status" value="1"/>
</dbReference>
<evidence type="ECO:0000313" key="3">
    <source>
        <dbReference type="Proteomes" id="UP000053024"/>
    </source>
</evidence>
<dbReference type="STRING" id="285568.AQJ66_32215"/>
<dbReference type="SUPFAM" id="SSF53474">
    <property type="entry name" value="alpha/beta-Hydrolases"/>
    <property type="match status" value="1"/>
</dbReference>
<dbReference type="InterPro" id="IPR000073">
    <property type="entry name" value="AB_hydrolase_1"/>
</dbReference>
<protein>
    <submittedName>
        <fullName evidence="2">Hydrolase</fullName>
    </submittedName>
</protein>
<dbReference type="Proteomes" id="UP000053024">
    <property type="component" value="Unassembled WGS sequence"/>
</dbReference>
<dbReference type="EMBL" id="LMWX01000060">
    <property type="protein sequence ID" value="KUN77887.1"/>
    <property type="molecule type" value="Genomic_DNA"/>
</dbReference>